<evidence type="ECO:0000256" key="1">
    <source>
        <dbReference type="SAM" id="Phobius"/>
    </source>
</evidence>
<proteinExistence type="predicted"/>
<keyword evidence="1" id="KW-1133">Transmembrane helix</keyword>
<dbReference type="EMBL" id="CP001087">
    <property type="protein sequence ID" value="ACN15286.1"/>
    <property type="molecule type" value="Genomic_DNA"/>
</dbReference>
<keyword evidence="1" id="KW-0472">Membrane</keyword>
<feature type="transmembrane region" description="Helical" evidence="1">
    <location>
        <begin position="38"/>
        <end position="58"/>
    </location>
</feature>
<dbReference type="STRING" id="177437.HRM2_21880"/>
<keyword evidence="3" id="KW-1185">Reference proteome</keyword>
<gene>
    <name evidence="2" type="ordered locus">HRM2_21880</name>
</gene>
<dbReference type="AlphaFoldDB" id="C0QDM2"/>
<dbReference type="Proteomes" id="UP000000442">
    <property type="component" value="Chromosome"/>
</dbReference>
<protein>
    <submittedName>
        <fullName evidence="2">Uncharacterized protein</fullName>
    </submittedName>
</protein>
<evidence type="ECO:0000313" key="2">
    <source>
        <dbReference type="EMBL" id="ACN15286.1"/>
    </source>
</evidence>
<organism evidence="2 3">
    <name type="scientific">Desulforapulum autotrophicum (strain ATCC 43914 / DSM 3382 / VKM B-1955 / HRM2)</name>
    <name type="common">Desulfobacterium autotrophicum</name>
    <dbReference type="NCBI Taxonomy" id="177437"/>
    <lineage>
        <taxon>Bacteria</taxon>
        <taxon>Pseudomonadati</taxon>
        <taxon>Thermodesulfobacteriota</taxon>
        <taxon>Desulfobacteria</taxon>
        <taxon>Desulfobacterales</taxon>
        <taxon>Desulfobacteraceae</taxon>
        <taxon>Desulforapulum</taxon>
    </lineage>
</organism>
<accession>C0QDM2</accession>
<feature type="transmembrane region" description="Helical" evidence="1">
    <location>
        <begin position="12"/>
        <end position="32"/>
    </location>
</feature>
<keyword evidence="1" id="KW-0812">Transmembrane</keyword>
<name>C0QDM2_DESAH</name>
<reference evidence="2 3" key="1">
    <citation type="journal article" date="2009" name="Environ. Microbiol.">
        <title>Genome sequence of Desulfobacterium autotrophicum HRM2, a marine sulfate reducer oxidizing organic carbon completely to carbon dioxide.</title>
        <authorList>
            <person name="Strittmatter A.W."/>
            <person name="Liesegang H."/>
            <person name="Rabus R."/>
            <person name="Decker I."/>
            <person name="Amann J."/>
            <person name="Andres S."/>
            <person name="Henne A."/>
            <person name="Fricke W.F."/>
            <person name="Martinez-Arias R."/>
            <person name="Bartels D."/>
            <person name="Goesmann A."/>
            <person name="Krause L."/>
            <person name="Puehler A."/>
            <person name="Klenk H.P."/>
            <person name="Richter M."/>
            <person name="Schuler M."/>
            <person name="Gloeckner F.O."/>
            <person name="Meyerdierks A."/>
            <person name="Gottschalk G."/>
            <person name="Amann R."/>
        </authorList>
    </citation>
    <scope>NUCLEOTIDE SEQUENCE [LARGE SCALE GENOMIC DNA]</scope>
    <source>
        <strain evidence="3">ATCC 43914 / DSM 3382 / HRM2</strain>
    </source>
</reference>
<evidence type="ECO:0000313" key="3">
    <source>
        <dbReference type="Proteomes" id="UP000000442"/>
    </source>
</evidence>
<sequence length="122" mass="13796">MEETMQLDRQRIKAQATIASTGFLWVTGLLLAGSDNPFMPWTNLVGLVIFLAATVLMARAGARFEREPVKDPSGETFDTCENILFPQETKNGIHALNSKMTPPFKDRRNKWKHPREILPLTL</sequence>
<dbReference type="KEGG" id="dat:HRM2_21880"/>
<dbReference type="HOGENOM" id="CLU_2022971_0_0_7"/>